<accession>A0A1T5EJF1</accession>
<dbReference type="SMART" id="SM00342">
    <property type="entry name" value="HTH_ARAC"/>
    <property type="match status" value="1"/>
</dbReference>
<dbReference type="Proteomes" id="UP000189818">
    <property type="component" value="Unassembled WGS sequence"/>
</dbReference>
<dbReference type="Gene3D" id="1.10.10.60">
    <property type="entry name" value="Homeodomain-like"/>
    <property type="match status" value="2"/>
</dbReference>
<evidence type="ECO:0000313" key="5">
    <source>
        <dbReference type="EMBL" id="SKB84074.1"/>
    </source>
</evidence>
<feature type="domain" description="HTH araC/xylS-type" evidence="4">
    <location>
        <begin position="210"/>
        <end position="308"/>
    </location>
</feature>
<keyword evidence="1" id="KW-0805">Transcription regulation</keyword>
<proteinExistence type="predicted"/>
<evidence type="ECO:0000313" key="6">
    <source>
        <dbReference type="Proteomes" id="UP000189818"/>
    </source>
</evidence>
<protein>
    <submittedName>
        <fullName evidence="5">Transcriptional regulator, AraC family</fullName>
    </submittedName>
</protein>
<dbReference type="SUPFAM" id="SSF46689">
    <property type="entry name" value="Homeodomain-like"/>
    <property type="match status" value="2"/>
</dbReference>
<keyword evidence="3" id="KW-0804">Transcription</keyword>
<dbReference type="PANTHER" id="PTHR46796">
    <property type="entry name" value="HTH-TYPE TRANSCRIPTIONAL ACTIVATOR RHAS-RELATED"/>
    <property type="match status" value="1"/>
</dbReference>
<dbReference type="GO" id="GO:0003700">
    <property type="term" value="F:DNA-binding transcription factor activity"/>
    <property type="evidence" value="ECO:0007669"/>
    <property type="project" value="InterPro"/>
</dbReference>
<name>A0A1T5EJF1_9SPHN</name>
<dbReference type="STRING" id="439228.SAMN06295920_10737"/>
<evidence type="ECO:0000256" key="2">
    <source>
        <dbReference type="ARBA" id="ARBA00023125"/>
    </source>
</evidence>
<sequence length="336" mass="36536">MTDNLSNLLSLVAVQEARWAVARLAVDAGFQCPASKQVQCFLMVDGTAYLHIGGSSGKASAVRLSAGDIVLSLGGANITIAENPNSMRITETLPDGPSHDQLPWFQIGKQEPRALMIVGRFEIEPVRWGPIKRAVPDVVITHSGTGEPPYWAGPLGGVRPLQLALSGDGSAALSRRLAEVCVIQVIRTHEMTGRSNVRQVEGAAVDPRITEAVQLINAKPATNWTVESLARKVGMSRSVFSEAFDKSIGEAPIRYLTRVRMAIAAQMLRNQSAPLIEIAHQVGYSSDISLIRTFKRFFGVTPTEFRNHQSESEPREIANFPLTHPAFVFDGPTSHH</sequence>
<dbReference type="Pfam" id="PF12852">
    <property type="entry name" value="Cupin_6"/>
    <property type="match status" value="1"/>
</dbReference>
<organism evidence="5 6">
    <name type="scientific">Rhizorhabdus histidinilytica</name>
    <dbReference type="NCBI Taxonomy" id="439228"/>
    <lineage>
        <taxon>Bacteria</taxon>
        <taxon>Pseudomonadati</taxon>
        <taxon>Pseudomonadota</taxon>
        <taxon>Alphaproteobacteria</taxon>
        <taxon>Sphingomonadales</taxon>
        <taxon>Sphingomonadaceae</taxon>
        <taxon>Rhizorhabdus</taxon>
    </lineage>
</organism>
<gene>
    <name evidence="5" type="ORF">SAMN06295920_10737</name>
</gene>
<dbReference type="PROSITE" id="PS00041">
    <property type="entry name" value="HTH_ARAC_FAMILY_1"/>
    <property type="match status" value="1"/>
</dbReference>
<evidence type="ECO:0000259" key="4">
    <source>
        <dbReference type="PROSITE" id="PS01124"/>
    </source>
</evidence>
<dbReference type="PANTHER" id="PTHR46796:SF13">
    <property type="entry name" value="HTH-TYPE TRANSCRIPTIONAL ACTIVATOR RHAS"/>
    <property type="match status" value="1"/>
</dbReference>
<dbReference type="InterPro" id="IPR018060">
    <property type="entry name" value="HTH_AraC"/>
</dbReference>
<evidence type="ECO:0000256" key="1">
    <source>
        <dbReference type="ARBA" id="ARBA00023015"/>
    </source>
</evidence>
<dbReference type="AlphaFoldDB" id="A0A1T5EJF1"/>
<keyword evidence="2" id="KW-0238">DNA-binding</keyword>
<dbReference type="GO" id="GO:0043565">
    <property type="term" value="F:sequence-specific DNA binding"/>
    <property type="evidence" value="ECO:0007669"/>
    <property type="project" value="InterPro"/>
</dbReference>
<dbReference type="OrthoDB" id="9802263at2"/>
<reference evidence="6" key="1">
    <citation type="submission" date="2017-02" db="EMBL/GenBank/DDBJ databases">
        <authorList>
            <person name="Varghese N."/>
            <person name="Submissions S."/>
        </authorList>
    </citation>
    <scope>NUCLEOTIDE SEQUENCE [LARGE SCALE GENOMIC DNA]</scope>
    <source>
        <strain evidence="6">UM2</strain>
    </source>
</reference>
<keyword evidence="6" id="KW-1185">Reference proteome</keyword>
<dbReference type="InterPro" id="IPR009057">
    <property type="entry name" value="Homeodomain-like_sf"/>
</dbReference>
<dbReference type="InterPro" id="IPR032783">
    <property type="entry name" value="AraC_lig"/>
</dbReference>
<dbReference type="InterPro" id="IPR050204">
    <property type="entry name" value="AraC_XylS_family_regulators"/>
</dbReference>
<dbReference type="RefSeq" id="WP_079649141.1">
    <property type="nucleotide sequence ID" value="NZ_FUYM01000007.1"/>
</dbReference>
<dbReference type="PROSITE" id="PS01124">
    <property type="entry name" value="HTH_ARAC_FAMILY_2"/>
    <property type="match status" value="1"/>
</dbReference>
<evidence type="ECO:0000256" key="3">
    <source>
        <dbReference type="ARBA" id="ARBA00023163"/>
    </source>
</evidence>
<dbReference type="EMBL" id="FUYM01000007">
    <property type="protein sequence ID" value="SKB84074.1"/>
    <property type="molecule type" value="Genomic_DNA"/>
</dbReference>
<dbReference type="InterPro" id="IPR018062">
    <property type="entry name" value="HTH_AraC-typ_CS"/>
</dbReference>
<dbReference type="Pfam" id="PF12833">
    <property type="entry name" value="HTH_18"/>
    <property type="match status" value="1"/>
</dbReference>